<dbReference type="EMBL" id="CP072133">
    <property type="protein sequence ID" value="QTH70206.1"/>
    <property type="molecule type" value="Genomic_DNA"/>
</dbReference>
<dbReference type="InterPro" id="IPR039422">
    <property type="entry name" value="MarR/SlyA-like"/>
</dbReference>
<keyword evidence="8" id="KW-1185">Reference proteome</keyword>
<dbReference type="Pfam" id="PF22381">
    <property type="entry name" value="Staph_reg_Sar_Rot"/>
    <property type="match status" value="1"/>
</dbReference>
<evidence type="ECO:0000256" key="3">
    <source>
        <dbReference type="ARBA" id="ARBA00023015"/>
    </source>
</evidence>
<evidence type="ECO:0000256" key="2">
    <source>
        <dbReference type="ARBA" id="ARBA00022490"/>
    </source>
</evidence>
<dbReference type="GO" id="GO:0006950">
    <property type="term" value="P:response to stress"/>
    <property type="evidence" value="ECO:0007669"/>
    <property type="project" value="TreeGrafter"/>
</dbReference>
<keyword evidence="3" id="KW-0805">Transcription regulation</keyword>
<protein>
    <submittedName>
        <fullName evidence="7">MarR family transcriptional regulator</fullName>
    </submittedName>
</protein>
<dbReference type="GO" id="GO:0003677">
    <property type="term" value="F:DNA binding"/>
    <property type="evidence" value="ECO:0007669"/>
    <property type="project" value="UniProtKB-KW"/>
</dbReference>
<gene>
    <name evidence="7" type="ORF">J5O05_09105</name>
</gene>
<comment type="subcellular location">
    <subcellularLocation>
        <location evidence="1">Cytoplasm</location>
    </subcellularLocation>
</comment>
<evidence type="ECO:0000256" key="5">
    <source>
        <dbReference type="ARBA" id="ARBA00023163"/>
    </source>
</evidence>
<evidence type="ECO:0000256" key="4">
    <source>
        <dbReference type="ARBA" id="ARBA00023125"/>
    </source>
</evidence>
<keyword evidence="5" id="KW-0804">Transcription</keyword>
<dbReference type="SUPFAM" id="SSF46785">
    <property type="entry name" value="Winged helix' DNA-binding domain"/>
    <property type="match status" value="1"/>
</dbReference>
<dbReference type="GO" id="GO:0003700">
    <property type="term" value="F:DNA-binding transcription factor activity"/>
    <property type="evidence" value="ECO:0007669"/>
    <property type="project" value="InterPro"/>
</dbReference>
<dbReference type="SMART" id="SM00347">
    <property type="entry name" value="HTH_MARR"/>
    <property type="match status" value="1"/>
</dbReference>
<dbReference type="PANTHER" id="PTHR33164">
    <property type="entry name" value="TRANSCRIPTIONAL REGULATOR, MARR FAMILY"/>
    <property type="match status" value="1"/>
</dbReference>
<dbReference type="InterPro" id="IPR036390">
    <property type="entry name" value="WH_DNA-bd_sf"/>
</dbReference>
<keyword evidence="4" id="KW-0238">DNA-binding</keyword>
<dbReference type="AlphaFoldDB" id="A0A975DH55"/>
<proteinExistence type="predicted"/>
<dbReference type="PROSITE" id="PS50995">
    <property type="entry name" value="HTH_MARR_2"/>
    <property type="match status" value="1"/>
</dbReference>
<dbReference type="Proteomes" id="UP000664904">
    <property type="component" value="Chromosome"/>
</dbReference>
<reference evidence="7" key="1">
    <citation type="submission" date="2021-03" db="EMBL/GenBank/DDBJ databases">
        <title>Complete Genome of Pseudoalteromonas xiamenensis STKMTI.2, a new potential marine bacterium producing anti-Vibrio compounds.</title>
        <authorList>
            <person name="Handayani D.P."/>
            <person name="Isnansetyo A."/>
            <person name="Istiqomah I."/>
            <person name="Jumina J."/>
        </authorList>
    </citation>
    <scope>NUCLEOTIDE SEQUENCE</scope>
    <source>
        <strain evidence="7">STKMTI.2</strain>
    </source>
</reference>
<organism evidence="7 8">
    <name type="scientific">Pseudoalteromonas xiamenensis</name>
    <dbReference type="NCBI Taxonomy" id="882626"/>
    <lineage>
        <taxon>Bacteria</taxon>
        <taxon>Pseudomonadati</taxon>
        <taxon>Pseudomonadota</taxon>
        <taxon>Gammaproteobacteria</taxon>
        <taxon>Alteromonadales</taxon>
        <taxon>Pseudoalteromonadaceae</taxon>
        <taxon>Pseudoalteromonas</taxon>
    </lineage>
</organism>
<evidence type="ECO:0000256" key="1">
    <source>
        <dbReference type="ARBA" id="ARBA00004496"/>
    </source>
</evidence>
<keyword evidence="2" id="KW-0963">Cytoplasm</keyword>
<dbReference type="FunFam" id="1.10.10.10:FF:000163">
    <property type="entry name" value="MarR family transcriptional regulator"/>
    <property type="match status" value="1"/>
</dbReference>
<dbReference type="PANTHER" id="PTHR33164:SF5">
    <property type="entry name" value="ORGANIC HYDROPEROXIDE RESISTANCE TRANSCRIPTIONAL REGULATOR"/>
    <property type="match status" value="1"/>
</dbReference>
<evidence type="ECO:0000259" key="6">
    <source>
        <dbReference type="PROSITE" id="PS50995"/>
    </source>
</evidence>
<dbReference type="KEGG" id="pxi:J5O05_09105"/>
<sequence length="145" mass="16618">MSNDENKLQLKNQLCFSLYAASRAVTRLYQPALRELGLTYPQYIVMLILWEKDKQLVGEIGNAAQLNTNTLTPLLKRLEANGLITRQRLQTDERRCIVELTNKGAALKEHCQCLPTQLLTQSRFSLEKARQLKTLLDEFLEITSP</sequence>
<dbReference type="GO" id="GO:0005737">
    <property type="term" value="C:cytoplasm"/>
    <property type="evidence" value="ECO:0007669"/>
    <property type="project" value="UniProtKB-SubCell"/>
</dbReference>
<dbReference type="InterPro" id="IPR000835">
    <property type="entry name" value="HTH_MarR-typ"/>
</dbReference>
<dbReference type="InterPro" id="IPR055166">
    <property type="entry name" value="Transc_reg_Sar_Rot_HTH"/>
</dbReference>
<feature type="domain" description="HTH marR-type" evidence="6">
    <location>
        <begin position="11"/>
        <end position="141"/>
    </location>
</feature>
<name>A0A975DH55_9GAMM</name>
<evidence type="ECO:0000313" key="7">
    <source>
        <dbReference type="EMBL" id="QTH70206.1"/>
    </source>
</evidence>
<dbReference type="InterPro" id="IPR036388">
    <property type="entry name" value="WH-like_DNA-bd_sf"/>
</dbReference>
<accession>A0A975DH55</accession>
<evidence type="ECO:0000313" key="8">
    <source>
        <dbReference type="Proteomes" id="UP000664904"/>
    </source>
</evidence>
<dbReference type="Gene3D" id="1.10.10.10">
    <property type="entry name" value="Winged helix-like DNA-binding domain superfamily/Winged helix DNA-binding domain"/>
    <property type="match status" value="1"/>
</dbReference>